<feature type="compositionally biased region" description="Low complexity" evidence="1">
    <location>
        <begin position="15"/>
        <end position="25"/>
    </location>
</feature>
<dbReference type="Gene3D" id="1.10.472.10">
    <property type="entry name" value="Cyclin-like"/>
    <property type="match status" value="1"/>
</dbReference>
<organism evidence="2 3">
    <name type="scientific">Tuber borchii</name>
    <name type="common">White truffle</name>
    <dbReference type="NCBI Taxonomy" id="42251"/>
    <lineage>
        <taxon>Eukaryota</taxon>
        <taxon>Fungi</taxon>
        <taxon>Dikarya</taxon>
        <taxon>Ascomycota</taxon>
        <taxon>Pezizomycotina</taxon>
        <taxon>Pezizomycetes</taxon>
        <taxon>Pezizales</taxon>
        <taxon>Tuberaceae</taxon>
        <taxon>Tuber</taxon>
    </lineage>
</organism>
<dbReference type="EMBL" id="NESQ01000272">
    <property type="protein sequence ID" value="PUU74800.1"/>
    <property type="molecule type" value="Genomic_DNA"/>
</dbReference>
<comment type="caution">
    <text evidence="2">The sequence shown here is derived from an EMBL/GenBank/DDBJ whole genome shotgun (WGS) entry which is preliminary data.</text>
</comment>
<dbReference type="PANTHER" id="PTHR15615:SF36">
    <property type="entry name" value="PHO85 CYCLIN-5"/>
    <property type="match status" value="1"/>
</dbReference>
<keyword evidence="3" id="KW-1185">Reference proteome</keyword>
<evidence type="ECO:0000313" key="2">
    <source>
        <dbReference type="EMBL" id="PUU74800.1"/>
    </source>
</evidence>
<protein>
    <recommendedName>
        <fullName evidence="4">Cyclin-domain-containing protein</fullName>
    </recommendedName>
</protein>
<dbReference type="GO" id="GO:0019901">
    <property type="term" value="F:protein kinase binding"/>
    <property type="evidence" value="ECO:0007669"/>
    <property type="project" value="InterPro"/>
</dbReference>
<dbReference type="Proteomes" id="UP000244722">
    <property type="component" value="Unassembled WGS sequence"/>
</dbReference>
<feature type="region of interest" description="Disordered" evidence="1">
    <location>
        <begin position="602"/>
        <end position="632"/>
    </location>
</feature>
<evidence type="ECO:0000256" key="1">
    <source>
        <dbReference type="SAM" id="MobiDB-lite"/>
    </source>
</evidence>
<sequence length="711" mass="76224">MTLAHTPPTATITRSSYPYSPAPSITSSASSQSSAVWSVASVASSATFVASCAATGDTSAPATNIIPSLNLQRQVAGSEQDGWLLRKKVSASSLLARDSQHPHPPPITVAQEPVPIEQRRNTRRTNRLVEGANAGCPVSEGCPLPPVPTLQRQVDRKVNFVDNLVDSAAQIVETIWPPPKMLICATPKDKVLPLRTFIQETLRRSRTSYSTLQVALYYLIVIRPHLPPRDCDISGLPAEEAQMTRAKQCGRRMFLAALILASKYLQDRNYSARAWSKISGLNTQEINVNEMAFLDAVNWRLHISETNFQKWTDLVLKYTSDHNPSSVSSARANPWVDEEERKREWCDLVLKLSPDLNEAELLASGGLTPCAVDADIVASISPLAIEPFVPVAPAQQTPAAPAAAQPVATPTPRAVERLQTSHPHAFKALHQPLPKAPTFCRSSSSSQLLSGMVTPAAGICSSRPEAAFAPQCSAMASVARVVENTCISGATMEKFPFALRRGSDAPLPPVLPHSQGGCIRKSSLSTSMSKPGPSSSPAFSKAKQNCELSKLVFTTFVPPSPSSVVSSAKTISASPWKTGDHHMATCVSPKSREAALSLNMLKETYSPSSSGSTTPTGLSRKRSYPESAMEGRPASALRIEAAVHGYVADGTTSVTPKFKSLSGFRSPCLTYGSPTRSPALDRKGKRLRCAPERGVGGMSMIEGMSVAQNVR</sequence>
<dbReference type="InterPro" id="IPR013922">
    <property type="entry name" value="Cyclin_PHO80-like"/>
</dbReference>
<evidence type="ECO:0000313" key="3">
    <source>
        <dbReference type="Proteomes" id="UP000244722"/>
    </source>
</evidence>
<feature type="region of interest" description="Disordered" evidence="1">
    <location>
        <begin position="1"/>
        <end position="25"/>
    </location>
</feature>
<dbReference type="CDD" id="cd20557">
    <property type="entry name" value="CYCLIN_ScPCL1-like"/>
    <property type="match status" value="1"/>
</dbReference>
<dbReference type="OrthoDB" id="286814at2759"/>
<accession>A0A2T6ZH26</accession>
<dbReference type="Pfam" id="PF08613">
    <property type="entry name" value="Cyclin"/>
    <property type="match status" value="1"/>
</dbReference>
<dbReference type="GO" id="GO:0016538">
    <property type="term" value="F:cyclin-dependent protein serine/threonine kinase regulator activity"/>
    <property type="evidence" value="ECO:0007669"/>
    <property type="project" value="TreeGrafter"/>
</dbReference>
<dbReference type="AlphaFoldDB" id="A0A2T6ZH26"/>
<dbReference type="GO" id="GO:0005634">
    <property type="term" value="C:nucleus"/>
    <property type="evidence" value="ECO:0007669"/>
    <property type="project" value="TreeGrafter"/>
</dbReference>
<dbReference type="STRING" id="42251.A0A2T6ZH26"/>
<reference evidence="2 3" key="1">
    <citation type="submission" date="2017-04" db="EMBL/GenBank/DDBJ databases">
        <title>Draft genome sequence of Tuber borchii Vittad., a whitish edible truffle.</title>
        <authorList>
            <consortium name="DOE Joint Genome Institute"/>
            <person name="Murat C."/>
            <person name="Kuo A."/>
            <person name="Barry K.W."/>
            <person name="Clum A."/>
            <person name="Dockter R.B."/>
            <person name="Fauchery L."/>
            <person name="Iotti M."/>
            <person name="Kohler A."/>
            <person name="Labutti K."/>
            <person name="Lindquist E.A."/>
            <person name="Lipzen A."/>
            <person name="Ohm R.A."/>
            <person name="Wang M."/>
            <person name="Grigoriev I.V."/>
            <person name="Zambonelli A."/>
            <person name="Martin F.M."/>
        </authorList>
    </citation>
    <scope>NUCLEOTIDE SEQUENCE [LARGE SCALE GENOMIC DNA]</scope>
    <source>
        <strain evidence="2 3">Tbo3840</strain>
    </source>
</reference>
<proteinExistence type="predicted"/>
<evidence type="ECO:0008006" key="4">
    <source>
        <dbReference type="Google" id="ProtNLM"/>
    </source>
</evidence>
<dbReference type="PANTHER" id="PTHR15615">
    <property type="match status" value="1"/>
</dbReference>
<dbReference type="GO" id="GO:0000307">
    <property type="term" value="C:cyclin-dependent protein kinase holoenzyme complex"/>
    <property type="evidence" value="ECO:0007669"/>
    <property type="project" value="TreeGrafter"/>
</dbReference>
<gene>
    <name evidence="2" type="ORF">B9Z19DRAFT_998264</name>
</gene>
<feature type="compositionally biased region" description="Low complexity" evidence="1">
    <location>
        <begin position="606"/>
        <end position="617"/>
    </location>
</feature>
<name>A0A2T6ZH26_TUBBO</name>